<name>A0AAD6U8L0_9AGAR</name>
<protein>
    <submittedName>
        <fullName evidence="2">Uncharacterized protein</fullName>
    </submittedName>
</protein>
<organism evidence="2 3">
    <name type="scientific">Mycena belliarum</name>
    <dbReference type="NCBI Taxonomy" id="1033014"/>
    <lineage>
        <taxon>Eukaryota</taxon>
        <taxon>Fungi</taxon>
        <taxon>Dikarya</taxon>
        <taxon>Basidiomycota</taxon>
        <taxon>Agaricomycotina</taxon>
        <taxon>Agaricomycetes</taxon>
        <taxon>Agaricomycetidae</taxon>
        <taxon>Agaricales</taxon>
        <taxon>Marasmiineae</taxon>
        <taxon>Mycenaceae</taxon>
        <taxon>Mycena</taxon>
    </lineage>
</organism>
<dbReference type="Proteomes" id="UP001222325">
    <property type="component" value="Unassembled WGS sequence"/>
</dbReference>
<keyword evidence="3" id="KW-1185">Reference proteome</keyword>
<evidence type="ECO:0000313" key="2">
    <source>
        <dbReference type="EMBL" id="KAJ7093469.1"/>
    </source>
</evidence>
<feature type="compositionally biased region" description="Basic residues" evidence="1">
    <location>
        <begin position="1"/>
        <end position="19"/>
    </location>
</feature>
<evidence type="ECO:0000256" key="1">
    <source>
        <dbReference type="SAM" id="MobiDB-lite"/>
    </source>
</evidence>
<sequence>MVKAFRAHRRGRHGRRSSRRAPADWNQTPTSTPAVRDLTATRGTGTDNMAPARHSQQGASQLVDSNALKVWAIDKFGGKWPKRETDLGAPTDAKEILSYSLGGAPQRVAKGKVPTETSDPLVSELLSPGAQAGLMEVAQGVRGVENFYDLLKILNTEGSGGGRVGGLDRMDASVGREAHAKKNEGGRAAFNDDATLLGNSDAISEEEDESFIGHRAKPRKFWCAGRDPVGSGTSVTSTTRSLFHEEADFDPKRPLSLGMVPAALKPPRSFFGTWTDSEDETVMIEVLLKKDFAWARTDTDVLSFSFGFCAIASTTQVVDTSNTPPEQAVALVDLRIVSQSSLNATITERDARPRLEL</sequence>
<evidence type="ECO:0000313" key="3">
    <source>
        <dbReference type="Proteomes" id="UP001222325"/>
    </source>
</evidence>
<feature type="region of interest" description="Disordered" evidence="1">
    <location>
        <begin position="1"/>
        <end position="61"/>
    </location>
</feature>
<dbReference type="EMBL" id="JARJCN010000016">
    <property type="protein sequence ID" value="KAJ7093469.1"/>
    <property type="molecule type" value="Genomic_DNA"/>
</dbReference>
<reference evidence="2" key="1">
    <citation type="submission" date="2023-03" db="EMBL/GenBank/DDBJ databases">
        <title>Massive genome expansion in bonnet fungi (Mycena s.s.) driven by repeated elements and novel gene families across ecological guilds.</title>
        <authorList>
            <consortium name="Lawrence Berkeley National Laboratory"/>
            <person name="Harder C.B."/>
            <person name="Miyauchi S."/>
            <person name="Viragh M."/>
            <person name="Kuo A."/>
            <person name="Thoen E."/>
            <person name="Andreopoulos B."/>
            <person name="Lu D."/>
            <person name="Skrede I."/>
            <person name="Drula E."/>
            <person name="Henrissat B."/>
            <person name="Morin E."/>
            <person name="Kohler A."/>
            <person name="Barry K."/>
            <person name="LaButti K."/>
            <person name="Morin E."/>
            <person name="Salamov A."/>
            <person name="Lipzen A."/>
            <person name="Mereny Z."/>
            <person name="Hegedus B."/>
            <person name="Baldrian P."/>
            <person name="Stursova M."/>
            <person name="Weitz H."/>
            <person name="Taylor A."/>
            <person name="Grigoriev I.V."/>
            <person name="Nagy L.G."/>
            <person name="Martin F."/>
            <person name="Kauserud H."/>
        </authorList>
    </citation>
    <scope>NUCLEOTIDE SEQUENCE</scope>
    <source>
        <strain evidence="2">CBHHK173m</strain>
    </source>
</reference>
<proteinExistence type="predicted"/>
<gene>
    <name evidence="2" type="ORF">B0H15DRAFT_971990</name>
</gene>
<dbReference type="AlphaFoldDB" id="A0AAD6U8L0"/>
<comment type="caution">
    <text evidence="2">The sequence shown here is derived from an EMBL/GenBank/DDBJ whole genome shotgun (WGS) entry which is preliminary data.</text>
</comment>
<accession>A0AAD6U8L0</accession>